<feature type="repeat" description="TPR" evidence="1">
    <location>
        <begin position="62"/>
        <end position="95"/>
    </location>
</feature>
<feature type="domain" description="Pyrrolo-quinoline quinone repeat" evidence="3">
    <location>
        <begin position="1251"/>
        <end position="1412"/>
    </location>
</feature>
<proteinExistence type="predicted"/>
<dbReference type="InterPro" id="IPR018391">
    <property type="entry name" value="PQQ_b-propeller_rpt"/>
</dbReference>
<evidence type="ECO:0000256" key="1">
    <source>
        <dbReference type="PROSITE-ProRule" id="PRU00339"/>
    </source>
</evidence>
<dbReference type="SUPFAM" id="SSF48452">
    <property type="entry name" value="TPR-like"/>
    <property type="match status" value="1"/>
</dbReference>
<dbReference type="Pfam" id="PF13432">
    <property type="entry name" value="TPR_16"/>
    <property type="match status" value="1"/>
</dbReference>
<sequence>MEGAPMTLPPPACGASRPLAGIRVALVLLGLGPLAIGAAAAPGPPTPQRPPSSIHPETSSAAEALLKTASSHVRQGQWDSAVELFQRAIAQFPEVLTAIGPVEGREVGPAPGDGDGFEVYVNVSEYAQRRLATLPPEALARYRNRVDAEARVLLDRGRDLLDPEPLRQVVQSYFCSSWGDDAAELLADLRFQEGAFDEALALYRRLLPSSDPEQVGSIYPDPDVDVARVAAKAMLAAEAAGRSPGSDAVRRFAEAYPGAEGELAGRRGPYAEILEAAIAEDGLPLPGSSDTRWPTFGGSPTRTKVLPEPVEPGELVWSISLRGTFDAASNLNASPPMRPGDPFGAPQDDSPAYFPVLRGDELILTDGRAVQSYALDGDGEAVAAPPPTWRPEIAPGTPAAARNTVGVDRHTLTVLGDRIYARIGPSGAEYQLRNNARAPATLIVALDRERSDGPIWSIEADEVMGRPGPGNAMALGDQVAFGGAPVADEYGVYVTLVKPGTQTLTWVACLDPERGRPRWVRYICSGSSPLFSQAAGMRNRGMILNPELGHRLLSLDGSTLYYQTDLGALASIDARSGRLNWLATYPRTLDAPRSSPEAVNHNPAVVHGDRVIVSPEDSDRIFAFDRATGRLAWQANPGGRVAHLLGVASGRVVATGDHVWTIDLETGALRSRWPEGQTLEQGYGRGLLAGGEIYWPTRDRLYILDQQTGRPTDRPPIPLREAYGCGGGNLIAGDGYLVIAEREYLRVFCKPSRMLRYYQERIEEEPEEPSHYYRLARTAEALGDVDLALEGLDRALELAGSSDWIDGRRLVEAARDERFKVRIKRARILLDTGKTAEAADEYRRAAAEAPRPRDRVTAELARAEAVEAAGDPAGAVDLLQGLLADPVSRGIDLPAGDRHSLRADLFLVDRLRELIQEHGKEVYARHEAEAEALLRRGLEAEDPRILAEVVRSYAASASAPEALAGIGGIEERREHWSEAASAYHRLVVSSADDRRKAIGLLGLARSYEAIGLESEAREAYRLASSRYGAIDVEPEVGSGPIRVSEYVAGRFSASPTTARLDASMPLARRWRRAWPEGFEPLGPEGESTVPAGPEGLPVVLIGGTRLLAVEPEGGPVRWERELERRPDWSGIAAGRLILGFPDRLVGIDPIAGETLWEAVSGAGDLVLGRPADPDGKREDPAGPPLPGGEFRTYRLYGDRLYVSWGARGLVCLDPIAGRPEWTYHAPSQKIHPNVGLGLARVVIQLREPNAIAVLDARDGRTLGQFPQDETAGLWRRDPFPVAFGRVALVPDGSTVELFDLDSGRTVWEAREPSALPTSPRPSPSDPMVLGDAERLLVLRGETLQRLDPADGKELWSAPIGRIRADRRAKAIALGHEALFTVGSPASGSGLAVGAVSLADGARLWSESLPGDANESWGLGLTPSCVVAYRLDDGTPGSGPDEPVVLNLLRRDSGARVQRLVLEATGAGRRVWIGPGGIRVSDTSGLWALSSLEDSGLVAGATSSPAPASSLAPPGDGGD</sequence>
<feature type="region of interest" description="Disordered" evidence="2">
    <location>
        <begin position="1496"/>
        <end position="1518"/>
    </location>
</feature>
<gene>
    <name evidence="4" type="ORF">TsocGM_06930</name>
</gene>
<dbReference type="SMART" id="SM00564">
    <property type="entry name" value="PQQ"/>
    <property type="match status" value="5"/>
</dbReference>
<dbReference type="InterPro" id="IPR011047">
    <property type="entry name" value="Quinoprotein_ADH-like_sf"/>
</dbReference>
<reference evidence="4 5" key="2">
    <citation type="submission" date="2019-01" db="EMBL/GenBank/DDBJ databases">
        <title>Tautonia sociabilis, a novel thermotolerant planctomycete of Isosphaeraceae family, isolated from a 4000 m deep subterranean habitat.</title>
        <authorList>
            <person name="Kovaleva O.L."/>
            <person name="Elcheninov A.G."/>
            <person name="Van Heerden E."/>
            <person name="Toshchakov S.V."/>
            <person name="Novikov A."/>
            <person name="Bonch-Osmolovskaya E.A."/>
            <person name="Kublanov I.V."/>
        </authorList>
    </citation>
    <scope>NUCLEOTIDE SEQUENCE [LARGE SCALE GENOMIC DNA]</scope>
    <source>
        <strain evidence="4 5">GM2012</strain>
    </source>
</reference>
<feature type="region of interest" description="Disordered" evidence="2">
    <location>
        <begin position="285"/>
        <end position="307"/>
    </location>
</feature>
<evidence type="ECO:0000256" key="2">
    <source>
        <dbReference type="SAM" id="MobiDB-lite"/>
    </source>
</evidence>
<dbReference type="Gene3D" id="1.25.40.10">
    <property type="entry name" value="Tetratricopeptide repeat domain"/>
    <property type="match status" value="3"/>
</dbReference>
<feature type="compositionally biased region" description="Polar residues" evidence="2">
    <location>
        <begin position="288"/>
        <end position="302"/>
    </location>
</feature>
<feature type="region of interest" description="Disordered" evidence="2">
    <location>
        <begin position="1167"/>
        <end position="1188"/>
    </location>
</feature>
<feature type="domain" description="Pyrrolo-quinoline quinone repeat" evidence="3">
    <location>
        <begin position="569"/>
        <end position="717"/>
    </location>
</feature>
<dbReference type="InterPro" id="IPR019734">
    <property type="entry name" value="TPR_rpt"/>
</dbReference>
<protein>
    <submittedName>
        <fullName evidence="4">Tetratricopeptide repeat protein</fullName>
    </submittedName>
</protein>
<keyword evidence="5" id="KW-1185">Reference proteome</keyword>
<dbReference type="EMBL" id="RYZH01000010">
    <property type="protein sequence ID" value="RUL88442.1"/>
    <property type="molecule type" value="Genomic_DNA"/>
</dbReference>
<dbReference type="SUPFAM" id="SSF50998">
    <property type="entry name" value="Quinoprotein alcohol dehydrogenase-like"/>
    <property type="match status" value="2"/>
</dbReference>
<organism evidence="4 5">
    <name type="scientific">Tautonia sociabilis</name>
    <dbReference type="NCBI Taxonomy" id="2080755"/>
    <lineage>
        <taxon>Bacteria</taxon>
        <taxon>Pseudomonadati</taxon>
        <taxon>Planctomycetota</taxon>
        <taxon>Planctomycetia</taxon>
        <taxon>Isosphaerales</taxon>
        <taxon>Isosphaeraceae</taxon>
        <taxon>Tautonia</taxon>
    </lineage>
</organism>
<dbReference type="Gene3D" id="2.130.10.10">
    <property type="entry name" value="YVTN repeat-like/Quinoprotein amine dehydrogenase"/>
    <property type="match status" value="2"/>
</dbReference>
<reference evidence="4 5" key="1">
    <citation type="submission" date="2018-12" db="EMBL/GenBank/DDBJ databases">
        <authorList>
            <person name="Toschakov S.V."/>
        </authorList>
    </citation>
    <scope>NUCLEOTIDE SEQUENCE [LARGE SCALE GENOMIC DNA]</scope>
    <source>
        <strain evidence="4 5">GM2012</strain>
    </source>
</reference>
<dbReference type="InterPro" id="IPR011990">
    <property type="entry name" value="TPR-like_helical_dom_sf"/>
</dbReference>
<evidence type="ECO:0000259" key="3">
    <source>
        <dbReference type="Pfam" id="PF13360"/>
    </source>
</evidence>
<keyword evidence="1" id="KW-0802">TPR repeat</keyword>
<feature type="compositionally biased region" description="Basic and acidic residues" evidence="2">
    <location>
        <begin position="1171"/>
        <end position="1180"/>
    </location>
</feature>
<comment type="caution">
    <text evidence="4">The sequence shown here is derived from an EMBL/GenBank/DDBJ whole genome shotgun (WGS) entry which is preliminary data.</text>
</comment>
<feature type="region of interest" description="Disordered" evidence="2">
    <location>
        <begin position="40"/>
        <end position="59"/>
    </location>
</feature>
<dbReference type="Pfam" id="PF13360">
    <property type="entry name" value="PQQ_2"/>
    <property type="match status" value="2"/>
</dbReference>
<accession>A0A432MM10</accession>
<evidence type="ECO:0000313" key="4">
    <source>
        <dbReference type="EMBL" id="RUL88442.1"/>
    </source>
</evidence>
<dbReference type="InterPro" id="IPR002372">
    <property type="entry name" value="PQQ_rpt_dom"/>
</dbReference>
<dbReference type="SMART" id="SM00028">
    <property type="entry name" value="TPR"/>
    <property type="match status" value="5"/>
</dbReference>
<dbReference type="PROSITE" id="PS50005">
    <property type="entry name" value="TPR"/>
    <property type="match status" value="1"/>
</dbReference>
<dbReference type="InterPro" id="IPR015943">
    <property type="entry name" value="WD40/YVTN_repeat-like_dom_sf"/>
</dbReference>
<dbReference type="PANTHER" id="PTHR34512:SF30">
    <property type="entry name" value="OUTER MEMBRANE PROTEIN ASSEMBLY FACTOR BAMB"/>
    <property type="match status" value="1"/>
</dbReference>
<dbReference type="Pfam" id="PF13174">
    <property type="entry name" value="TPR_6"/>
    <property type="match status" value="1"/>
</dbReference>
<feature type="compositionally biased region" description="Low complexity" evidence="2">
    <location>
        <begin position="1498"/>
        <end position="1518"/>
    </location>
</feature>
<evidence type="ECO:0000313" key="5">
    <source>
        <dbReference type="Proteomes" id="UP000280296"/>
    </source>
</evidence>
<dbReference type="PANTHER" id="PTHR34512">
    <property type="entry name" value="CELL SURFACE PROTEIN"/>
    <property type="match status" value="1"/>
</dbReference>
<dbReference type="Proteomes" id="UP000280296">
    <property type="component" value="Unassembled WGS sequence"/>
</dbReference>
<name>A0A432MM10_9BACT</name>